<evidence type="ECO:0000313" key="2">
    <source>
        <dbReference type="Proteomes" id="UP000765224"/>
    </source>
</evidence>
<comment type="caution">
    <text evidence="1">The sequence shown here is derived from an EMBL/GenBank/DDBJ whole genome shotgun (WGS) entry which is preliminary data.</text>
</comment>
<evidence type="ECO:0000313" key="1">
    <source>
        <dbReference type="EMBL" id="MBV4459059.1"/>
    </source>
</evidence>
<reference evidence="1 2" key="1">
    <citation type="submission" date="2021-06" db="EMBL/GenBank/DDBJ databases">
        <title>Updating the genus Pseudomonas: Description of 43 new species and partition of the Pseudomonas putida group.</title>
        <authorList>
            <person name="Girard L."/>
            <person name="Lood C."/>
            <person name="Vandamme P."/>
            <person name="Rokni-Zadeh H."/>
            <person name="Van Noort V."/>
            <person name="Hofte M."/>
            <person name="Lavigne R."/>
            <person name="De Mot R."/>
        </authorList>
    </citation>
    <scope>NUCLEOTIDE SEQUENCE [LARGE SCALE GENOMIC DNA]</scope>
    <source>
        <strain evidence="1 2">COR58</strain>
    </source>
</reference>
<dbReference type="EMBL" id="JAHSTS010000002">
    <property type="protein sequence ID" value="MBV4459059.1"/>
    <property type="molecule type" value="Genomic_DNA"/>
</dbReference>
<dbReference type="RefSeq" id="WP_217892671.1">
    <property type="nucleotide sequence ID" value="NZ_JAHSTS010000002.1"/>
</dbReference>
<accession>A0ABS6PEZ9</accession>
<name>A0ABS6PEZ9_9PSED</name>
<keyword evidence="2" id="KW-1185">Reference proteome</keyword>
<sequence length="226" mass="25622">MKLQTFIDRMANYDPTADKSSILEDLKQLATNRTLLSEHLYNTIQLNGFNTRSSLYSPYAFVLHYNDLYTLRLGFWSPVTSTDEKQTFIYDLYHSHDFEMYAVGYSGDGYTTTLRAILDRTPLKAGVKPSLGDERSVKLAPGHVLHMSPLYDVHRQLPPETMSASLSLIIHPRQTIKTEEAWCFDENLVPTYPGIATQETAVFENLLSLLQCGPHSASAQPKRKSE</sequence>
<gene>
    <name evidence="1" type="ORF">KVG96_13945</name>
</gene>
<dbReference type="Proteomes" id="UP000765224">
    <property type="component" value="Unassembled WGS sequence"/>
</dbReference>
<organism evidence="1 2">
    <name type="scientific">Pseudomonas ekonensis</name>
    <dbReference type="NCBI Taxonomy" id="2842353"/>
    <lineage>
        <taxon>Bacteria</taxon>
        <taxon>Pseudomonadati</taxon>
        <taxon>Pseudomonadota</taxon>
        <taxon>Gammaproteobacteria</taxon>
        <taxon>Pseudomonadales</taxon>
        <taxon>Pseudomonadaceae</taxon>
        <taxon>Pseudomonas</taxon>
    </lineage>
</organism>
<protein>
    <submittedName>
        <fullName evidence="1">Transposase</fullName>
    </submittedName>
</protein>
<proteinExistence type="predicted"/>